<keyword evidence="3" id="KW-1185">Reference proteome</keyword>
<keyword evidence="1" id="KW-0472">Membrane</keyword>
<dbReference type="AlphaFoldDB" id="A0AA38SV81"/>
<comment type="caution">
    <text evidence="2">The sequence shown here is derived from an EMBL/GenBank/DDBJ whole genome shotgun (WGS) entry which is preliminary data.</text>
</comment>
<protein>
    <submittedName>
        <fullName evidence="2">Uncharacterized protein</fullName>
    </submittedName>
</protein>
<keyword evidence="1" id="KW-1133">Transmembrane helix</keyword>
<reference evidence="2" key="1">
    <citation type="submission" date="2023-03" db="EMBL/GenBank/DDBJ databases">
        <title>Chromosome-scale reference genome and RAD-based genetic map of yellow starthistle (Centaurea solstitialis) reveal putative structural variation and QTLs associated with invader traits.</title>
        <authorList>
            <person name="Reatini B."/>
            <person name="Cang F.A."/>
            <person name="Jiang Q."/>
            <person name="Mckibben M.T.W."/>
            <person name="Barker M.S."/>
            <person name="Rieseberg L.H."/>
            <person name="Dlugosch K.M."/>
        </authorList>
    </citation>
    <scope>NUCLEOTIDE SEQUENCE</scope>
    <source>
        <strain evidence="2">CAN-66</strain>
        <tissue evidence="2">Leaf</tissue>
    </source>
</reference>
<evidence type="ECO:0000256" key="1">
    <source>
        <dbReference type="SAM" id="Phobius"/>
    </source>
</evidence>
<dbReference type="EMBL" id="JARYMX010000006">
    <property type="protein sequence ID" value="KAJ9545493.1"/>
    <property type="molecule type" value="Genomic_DNA"/>
</dbReference>
<name>A0AA38SV81_9ASTR</name>
<feature type="transmembrane region" description="Helical" evidence="1">
    <location>
        <begin position="141"/>
        <end position="160"/>
    </location>
</feature>
<gene>
    <name evidence="2" type="ORF">OSB04_025200</name>
</gene>
<sequence>MSSIILMFLLKLIGILPITALSRNGWMLLFFLGFTAPSPLTSSSLSDNKGVQVVDLENQFDHIRLDIFPTVTAYCQQLKKLVDQLKDVDETVSGQRLVLQLILQQPRHAISFLLPEYLSPKWQGQLVKSMIRSLNDITQSLLTHASFLLIWLMLSILLLIS</sequence>
<dbReference type="Proteomes" id="UP001172457">
    <property type="component" value="Chromosome 6"/>
</dbReference>
<evidence type="ECO:0000313" key="3">
    <source>
        <dbReference type="Proteomes" id="UP001172457"/>
    </source>
</evidence>
<accession>A0AA38SV81</accession>
<organism evidence="2 3">
    <name type="scientific">Centaurea solstitialis</name>
    <name type="common">yellow star-thistle</name>
    <dbReference type="NCBI Taxonomy" id="347529"/>
    <lineage>
        <taxon>Eukaryota</taxon>
        <taxon>Viridiplantae</taxon>
        <taxon>Streptophyta</taxon>
        <taxon>Embryophyta</taxon>
        <taxon>Tracheophyta</taxon>
        <taxon>Spermatophyta</taxon>
        <taxon>Magnoliopsida</taxon>
        <taxon>eudicotyledons</taxon>
        <taxon>Gunneridae</taxon>
        <taxon>Pentapetalae</taxon>
        <taxon>asterids</taxon>
        <taxon>campanulids</taxon>
        <taxon>Asterales</taxon>
        <taxon>Asteraceae</taxon>
        <taxon>Carduoideae</taxon>
        <taxon>Cardueae</taxon>
        <taxon>Centaureinae</taxon>
        <taxon>Centaurea</taxon>
    </lineage>
</organism>
<feature type="transmembrane region" description="Helical" evidence="1">
    <location>
        <begin position="12"/>
        <end position="34"/>
    </location>
</feature>
<proteinExistence type="predicted"/>
<evidence type="ECO:0000313" key="2">
    <source>
        <dbReference type="EMBL" id="KAJ9545493.1"/>
    </source>
</evidence>
<keyword evidence="1" id="KW-0812">Transmembrane</keyword>